<organism evidence="6 7">
    <name type="scientific">Chloropicon roscoffensis</name>
    <dbReference type="NCBI Taxonomy" id="1461544"/>
    <lineage>
        <taxon>Eukaryota</taxon>
        <taxon>Viridiplantae</taxon>
        <taxon>Chlorophyta</taxon>
        <taxon>Chloropicophyceae</taxon>
        <taxon>Chloropicales</taxon>
        <taxon>Chloropicaceae</taxon>
        <taxon>Chloropicon</taxon>
    </lineage>
</organism>
<feature type="region of interest" description="Disordered" evidence="4">
    <location>
        <begin position="418"/>
        <end position="478"/>
    </location>
</feature>
<evidence type="ECO:0000313" key="7">
    <source>
        <dbReference type="Proteomes" id="UP001472866"/>
    </source>
</evidence>
<name>A0AAX4PGI2_9CHLO</name>
<keyword evidence="7" id="KW-1185">Reference proteome</keyword>
<gene>
    <name evidence="6" type="ORF">HKI87_11g67500</name>
</gene>
<feature type="compositionally biased region" description="Gly residues" evidence="4">
    <location>
        <begin position="638"/>
        <end position="654"/>
    </location>
</feature>
<feature type="domain" description="RRM" evidence="5">
    <location>
        <begin position="272"/>
        <end position="354"/>
    </location>
</feature>
<dbReference type="EMBL" id="CP151511">
    <property type="protein sequence ID" value="WZN65193.1"/>
    <property type="molecule type" value="Genomic_DNA"/>
</dbReference>
<dbReference type="SUPFAM" id="SSF54928">
    <property type="entry name" value="RNA-binding domain, RBD"/>
    <property type="match status" value="2"/>
</dbReference>
<feature type="compositionally biased region" description="Gly residues" evidence="4">
    <location>
        <begin position="452"/>
        <end position="467"/>
    </location>
</feature>
<accession>A0AAX4PGI2</accession>
<feature type="region of interest" description="Disordered" evidence="4">
    <location>
        <begin position="618"/>
        <end position="678"/>
    </location>
</feature>
<dbReference type="PROSITE" id="PS50102">
    <property type="entry name" value="RRM"/>
    <property type="match status" value="2"/>
</dbReference>
<protein>
    <submittedName>
        <fullName evidence="6">RNA-binding protein MEI2-like</fullName>
    </submittedName>
</protein>
<dbReference type="AlphaFoldDB" id="A0AAX4PGI2"/>
<dbReference type="GO" id="GO:0003723">
    <property type="term" value="F:RNA binding"/>
    <property type="evidence" value="ECO:0007669"/>
    <property type="project" value="UniProtKB-UniRule"/>
</dbReference>
<evidence type="ECO:0000256" key="3">
    <source>
        <dbReference type="PROSITE-ProRule" id="PRU00176"/>
    </source>
</evidence>
<feature type="region of interest" description="Disordered" evidence="4">
    <location>
        <begin position="114"/>
        <end position="167"/>
    </location>
</feature>
<dbReference type="Gene3D" id="3.30.70.330">
    <property type="match status" value="3"/>
</dbReference>
<reference evidence="6 7" key="1">
    <citation type="submission" date="2024-03" db="EMBL/GenBank/DDBJ databases">
        <title>Complete genome sequence of the green alga Chloropicon roscoffensis RCC1871.</title>
        <authorList>
            <person name="Lemieux C."/>
            <person name="Pombert J.-F."/>
            <person name="Otis C."/>
            <person name="Turmel M."/>
        </authorList>
    </citation>
    <scope>NUCLEOTIDE SEQUENCE [LARGE SCALE GENOMIC DNA]</scope>
    <source>
        <strain evidence="6 7">RCC1871</strain>
    </source>
</reference>
<dbReference type="PANTHER" id="PTHR23189">
    <property type="entry name" value="RNA RECOGNITION MOTIF-CONTAINING"/>
    <property type="match status" value="1"/>
</dbReference>
<keyword evidence="2 3" id="KW-0694">RNA-binding</keyword>
<dbReference type="SMART" id="SM00360">
    <property type="entry name" value="RRM"/>
    <property type="match status" value="2"/>
</dbReference>
<dbReference type="CDD" id="cd12531">
    <property type="entry name" value="RRM3_MEI2_like"/>
    <property type="match status" value="1"/>
</dbReference>
<dbReference type="InterPro" id="IPR000504">
    <property type="entry name" value="RRM_dom"/>
</dbReference>
<dbReference type="Proteomes" id="UP001472866">
    <property type="component" value="Chromosome 11"/>
</dbReference>
<sequence length="678" mass="74691">MRRTPLNVDNETEWEDLVSNLLLDDAMAGSTSLNDLRQTWGGRGLDVLAEPPGFSARAVEPPHASGHHFQGPTYQAAQHERAARAFHGHVHQHGTSPQAAASGQRLPRHLQTMTDQGQSLFSAPPRQPISLHQASPQADSSISGSQPASPRGLDIEDLFSAGGSGARASSAASSEQVADFAYQSDRDYTSRTLFVRNISSNTEDSELVDLFGSYGDIRDMYSACKYRGFVMISFFDERSAIAAMDCLQGKSLRRRKMDIHFSIPKENQTDAGMLLLFNMEQSMPNTVIANLFQAFGEIKAIQSLHISSGQTHQSGRTTVRMIEYYDERHAATALKALNNTELWNRRIRIQFGRIGRTQKQQRVQYGAPGYAAAVASQSIAPDNEFGVCDLHASPPPQQQHHHHHNRGVYAPALGVQAEQAGPSGQYSGQRAKYGGHGGGYHDQQQQHDRYGYGRGGGLQQKGRGGGDSSHHKSKKNSHFSLNLQSIAEGKDRKTTVMIRNIPNKYTQRMLLAEVDTELKGKYDFFYLPIDFKNQCNVGYAFINLTDPLWILNLYEKFNGKRWSHFNSGKICEITYARIQGKQALVAHFRHSTLMQVDESCQPLLLNENQEIEEIFAASDGSGQGGRREGGHHRRGNHAGQGGGGGRGQQRGGGGKQKRAEVDDLKSDSGSPPQLEVAT</sequence>
<evidence type="ECO:0000256" key="1">
    <source>
        <dbReference type="ARBA" id="ARBA00022737"/>
    </source>
</evidence>
<feature type="domain" description="RRM" evidence="5">
    <location>
        <begin position="191"/>
        <end position="264"/>
    </location>
</feature>
<evidence type="ECO:0000259" key="5">
    <source>
        <dbReference type="PROSITE" id="PS50102"/>
    </source>
</evidence>
<evidence type="ECO:0000313" key="6">
    <source>
        <dbReference type="EMBL" id="WZN65193.1"/>
    </source>
</evidence>
<dbReference type="InterPro" id="IPR007201">
    <property type="entry name" value="Mei2-like_Rrm_C"/>
</dbReference>
<dbReference type="InterPro" id="IPR034454">
    <property type="entry name" value="MEI2-like_RRM3"/>
</dbReference>
<dbReference type="InterPro" id="IPR012677">
    <property type="entry name" value="Nucleotide-bd_a/b_plait_sf"/>
</dbReference>
<dbReference type="Pfam" id="PF00076">
    <property type="entry name" value="RRM_1"/>
    <property type="match status" value="1"/>
</dbReference>
<dbReference type="CDD" id="cd12524">
    <property type="entry name" value="RRM1_MEI2_like"/>
    <property type="match status" value="1"/>
</dbReference>
<dbReference type="InterPro" id="IPR034453">
    <property type="entry name" value="MEI2-like_RRM1"/>
</dbReference>
<feature type="compositionally biased region" description="Polar residues" evidence="4">
    <location>
        <begin position="130"/>
        <end position="148"/>
    </location>
</feature>
<evidence type="ECO:0000256" key="4">
    <source>
        <dbReference type="SAM" id="MobiDB-lite"/>
    </source>
</evidence>
<keyword evidence="1" id="KW-0677">Repeat</keyword>
<dbReference type="Pfam" id="PF04059">
    <property type="entry name" value="RRM_2"/>
    <property type="match status" value="1"/>
</dbReference>
<evidence type="ECO:0000256" key="2">
    <source>
        <dbReference type="ARBA" id="ARBA00022884"/>
    </source>
</evidence>
<proteinExistence type="predicted"/>
<dbReference type="InterPro" id="IPR035979">
    <property type="entry name" value="RBD_domain_sf"/>
</dbReference>
<feature type="compositionally biased region" description="Basic and acidic residues" evidence="4">
    <location>
        <begin position="657"/>
        <end position="666"/>
    </location>
</feature>